<dbReference type="InterPro" id="IPR001810">
    <property type="entry name" value="F-box_dom"/>
</dbReference>
<dbReference type="EMBL" id="ML769441">
    <property type="protein sequence ID" value="KAE9401859.1"/>
    <property type="molecule type" value="Genomic_DNA"/>
</dbReference>
<dbReference type="InterPro" id="IPR032675">
    <property type="entry name" value="LRR_dom_sf"/>
</dbReference>
<gene>
    <name evidence="2" type="ORF">BT96DRAFT_1017955</name>
</gene>
<accession>A0A6A4HTV7</accession>
<evidence type="ECO:0000313" key="3">
    <source>
        <dbReference type="Proteomes" id="UP000799118"/>
    </source>
</evidence>
<keyword evidence="3" id="KW-1185">Reference proteome</keyword>
<reference evidence="2" key="1">
    <citation type="journal article" date="2019" name="Environ. Microbiol.">
        <title>Fungal ecological strategies reflected in gene transcription - a case study of two litter decomposers.</title>
        <authorList>
            <person name="Barbi F."/>
            <person name="Kohler A."/>
            <person name="Barry K."/>
            <person name="Baskaran P."/>
            <person name="Daum C."/>
            <person name="Fauchery L."/>
            <person name="Ihrmark K."/>
            <person name="Kuo A."/>
            <person name="LaButti K."/>
            <person name="Lipzen A."/>
            <person name="Morin E."/>
            <person name="Grigoriev I.V."/>
            <person name="Henrissat B."/>
            <person name="Lindahl B."/>
            <person name="Martin F."/>
        </authorList>
    </citation>
    <scope>NUCLEOTIDE SEQUENCE</scope>
    <source>
        <strain evidence="2">JB14</strain>
    </source>
</reference>
<dbReference type="Gene3D" id="3.80.10.10">
    <property type="entry name" value="Ribonuclease Inhibitor"/>
    <property type="match status" value="1"/>
</dbReference>
<evidence type="ECO:0000259" key="1">
    <source>
        <dbReference type="PROSITE" id="PS50181"/>
    </source>
</evidence>
<protein>
    <recommendedName>
        <fullName evidence="1">F-box domain-containing protein</fullName>
    </recommendedName>
</protein>
<sequence length="574" mass="65160">MHSTVSLIDFPNELLFKIISLLEQQDLQTLSSAIRELDPLVNPILYATIEIGLFNDKIQFMRNFKKGVRPNKHQLRHARNLIITTAQPYYPNDKMGPIKQWVIGRGFATLFGRLLKEPLKDFMDIVASLDNVTSVQWSFSSSIYRVKQRRPSGNCLDFSSILKIVASLPSLDTFSLDASLSYPIYELDFLINTQLGLEHLHSLRALSLNGFTGFTYNFWAVIIDPFILVTRNSPALEDLSLDFSGYDSTGGLSLQRFLQSFPTTQPLKLQKLSLRTPVWNLQISEASGIHLKNLTTLELRFPSTRSFQSPPFTTLGGGLWAVLGHYRTRLKHLYAPVTPELVDYLQTYSGIEYLRLYGAADDVLSHRFHDNVLRLHAASLKVLNTSLVASPDGRWAFADHNAHIFANCLKLQELWVSIHGERPIDTTLMLLLHTSNSLPHLCWLSIGPAFSSSMYGSSEAHKSFIQWMISTEKIFHELDITDIINLSEGSISFFTITLGFLKLTASWGVEPVTLHWYSRVVKPKVGTGPRCKFHWIEIEDRQMHSSEQELLRLTWPYINPVISLPGPIIMLQSD</sequence>
<evidence type="ECO:0000313" key="2">
    <source>
        <dbReference type="EMBL" id="KAE9401859.1"/>
    </source>
</evidence>
<proteinExistence type="predicted"/>
<feature type="domain" description="F-box" evidence="1">
    <location>
        <begin position="4"/>
        <end position="49"/>
    </location>
</feature>
<dbReference type="PROSITE" id="PS50181">
    <property type="entry name" value="FBOX"/>
    <property type="match status" value="1"/>
</dbReference>
<name>A0A6A4HTV7_9AGAR</name>
<dbReference type="Proteomes" id="UP000799118">
    <property type="component" value="Unassembled WGS sequence"/>
</dbReference>
<dbReference type="AlphaFoldDB" id="A0A6A4HTV7"/>
<organism evidence="2 3">
    <name type="scientific">Gymnopus androsaceus JB14</name>
    <dbReference type="NCBI Taxonomy" id="1447944"/>
    <lineage>
        <taxon>Eukaryota</taxon>
        <taxon>Fungi</taxon>
        <taxon>Dikarya</taxon>
        <taxon>Basidiomycota</taxon>
        <taxon>Agaricomycotina</taxon>
        <taxon>Agaricomycetes</taxon>
        <taxon>Agaricomycetidae</taxon>
        <taxon>Agaricales</taxon>
        <taxon>Marasmiineae</taxon>
        <taxon>Omphalotaceae</taxon>
        <taxon>Gymnopus</taxon>
    </lineage>
</organism>
<dbReference type="OrthoDB" id="2986625at2759"/>